<comment type="caution">
    <text evidence="1">The sequence shown here is derived from an EMBL/GenBank/DDBJ whole genome shotgun (WGS) entry which is preliminary data.</text>
</comment>
<proteinExistence type="predicted"/>
<keyword evidence="2" id="KW-1185">Reference proteome</keyword>
<evidence type="ECO:0000313" key="2">
    <source>
        <dbReference type="Proteomes" id="UP000762676"/>
    </source>
</evidence>
<protein>
    <submittedName>
        <fullName evidence="1">Uncharacterized protein</fullName>
    </submittedName>
</protein>
<dbReference type="AlphaFoldDB" id="A0AAV4JQN4"/>
<sequence length="127" mass="14378">MTKLPRKNKHWMKEISDAISESIKLAEAESGVLSTGAKENLFKYAAMFAAKNRAVQSRDDRVAMSRYAAQARARDFQLSPGDVDNYDINFMLAYLDAHRSLDLISEKKLDDIMAFMTVECKPLIQEA</sequence>
<evidence type="ECO:0000313" key="1">
    <source>
        <dbReference type="EMBL" id="GFS25079.1"/>
    </source>
</evidence>
<dbReference type="Proteomes" id="UP000762676">
    <property type="component" value="Unassembled WGS sequence"/>
</dbReference>
<gene>
    <name evidence="1" type="ORF">ElyMa_001678900</name>
</gene>
<reference evidence="1 2" key="1">
    <citation type="journal article" date="2021" name="Elife">
        <title>Chloroplast acquisition without the gene transfer in kleptoplastic sea slugs, Plakobranchus ocellatus.</title>
        <authorList>
            <person name="Maeda T."/>
            <person name="Takahashi S."/>
            <person name="Yoshida T."/>
            <person name="Shimamura S."/>
            <person name="Takaki Y."/>
            <person name="Nagai Y."/>
            <person name="Toyoda A."/>
            <person name="Suzuki Y."/>
            <person name="Arimoto A."/>
            <person name="Ishii H."/>
            <person name="Satoh N."/>
            <person name="Nishiyama T."/>
            <person name="Hasebe M."/>
            <person name="Maruyama T."/>
            <person name="Minagawa J."/>
            <person name="Obokata J."/>
            <person name="Shigenobu S."/>
        </authorList>
    </citation>
    <scope>NUCLEOTIDE SEQUENCE [LARGE SCALE GENOMIC DNA]</scope>
</reference>
<dbReference type="EMBL" id="BMAT01003417">
    <property type="protein sequence ID" value="GFS25079.1"/>
    <property type="molecule type" value="Genomic_DNA"/>
</dbReference>
<name>A0AAV4JQN4_9GAST</name>
<accession>A0AAV4JQN4</accession>
<organism evidence="1 2">
    <name type="scientific">Elysia marginata</name>
    <dbReference type="NCBI Taxonomy" id="1093978"/>
    <lineage>
        <taxon>Eukaryota</taxon>
        <taxon>Metazoa</taxon>
        <taxon>Spiralia</taxon>
        <taxon>Lophotrochozoa</taxon>
        <taxon>Mollusca</taxon>
        <taxon>Gastropoda</taxon>
        <taxon>Heterobranchia</taxon>
        <taxon>Euthyneura</taxon>
        <taxon>Panpulmonata</taxon>
        <taxon>Sacoglossa</taxon>
        <taxon>Placobranchoidea</taxon>
        <taxon>Plakobranchidae</taxon>
        <taxon>Elysia</taxon>
    </lineage>
</organism>